<accession>A0A183J3B5</accession>
<dbReference type="Pfam" id="PF04636">
    <property type="entry name" value="PA26"/>
    <property type="match status" value="1"/>
</dbReference>
<dbReference type="OrthoDB" id="337464at2759"/>
<evidence type="ECO:0000313" key="1">
    <source>
        <dbReference type="EMBL" id="VDP31242.1"/>
    </source>
</evidence>
<dbReference type="GO" id="GO:0005634">
    <property type="term" value="C:nucleus"/>
    <property type="evidence" value="ECO:0007669"/>
    <property type="project" value="InterPro"/>
</dbReference>
<dbReference type="GO" id="GO:0071233">
    <property type="term" value="P:cellular response to L-leucine"/>
    <property type="evidence" value="ECO:0007669"/>
    <property type="project" value="TreeGrafter"/>
</dbReference>
<protein>
    <submittedName>
        <fullName evidence="3">MADF domain-containing protein</fullName>
    </submittedName>
</protein>
<name>A0A183J3B5_9BILA</name>
<reference evidence="3" key="1">
    <citation type="submission" date="2016-06" db="UniProtKB">
        <authorList>
            <consortium name="WormBaseParasite"/>
        </authorList>
    </citation>
    <scope>IDENTIFICATION</scope>
</reference>
<dbReference type="AlphaFoldDB" id="A0A183J3B5"/>
<dbReference type="GO" id="GO:0070728">
    <property type="term" value="F:L-leucine binding"/>
    <property type="evidence" value="ECO:0007669"/>
    <property type="project" value="TreeGrafter"/>
</dbReference>
<evidence type="ECO:0000313" key="2">
    <source>
        <dbReference type="Proteomes" id="UP000270296"/>
    </source>
</evidence>
<dbReference type="GO" id="GO:0016684">
    <property type="term" value="F:oxidoreductase activity, acting on peroxide as acceptor"/>
    <property type="evidence" value="ECO:0007669"/>
    <property type="project" value="TreeGrafter"/>
</dbReference>
<keyword evidence="2" id="KW-1185">Reference proteome</keyword>
<proteinExistence type="predicted"/>
<organism evidence="3">
    <name type="scientific">Soboliphyme baturini</name>
    <dbReference type="NCBI Taxonomy" id="241478"/>
    <lineage>
        <taxon>Eukaryota</taxon>
        <taxon>Metazoa</taxon>
        <taxon>Ecdysozoa</taxon>
        <taxon>Nematoda</taxon>
        <taxon>Enoplea</taxon>
        <taxon>Dorylaimia</taxon>
        <taxon>Dioctophymatida</taxon>
        <taxon>Dioctophymatoidea</taxon>
        <taxon>Soboliphymatidae</taxon>
        <taxon>Soboliphyme</taxon>
    </lineage>
</organism>
<dbReference type="GO" id="GO:0016239">
    <property type="term" value="P:positive regulation of macroautophagy"/>
    <property type="evidence" value="ECO:0007669"/>
    <property type="project" value="TreeGrafter"/>
</dbReference>
<dbReference type="GO" id="GO:1901031">
    <property type="term" value="P:regulation of response to reactive oxygen species"/>
    <property type="evidence" value="ECO:0007669"/>
    <property type="project" value="InterPro"/>
</dbReference>
<dbReference type="GO" id="GO:1990253">
    <property type="term" value="P:cellular response to leucine starvation"/>
    <property type="evidence" value="ECO:0007669"/>
    <property type="project" value="TreeGrafter"/>
</dbReference>
<sequence length="104" mass="12243">MFLDDLIFYYKVNFFSRLDVSWIGKHKNVDTTKYRIAIWNYIQSLYGIRHDDYEYSEVNKLLSRQIKTYIKTICCFPERNPKYLSSSALADFDTAEKVSGGGAF</sequence>
<dbReference type="GO" id="GO:1904262">
    <property type="term" value="P:negative regulation of TORC1 signaling"/>
    <property type="evidence" value="ECO:0007669"/>
    <property type="project" value="TreeGrafter"/>
</dbReference>
<dbReference type="PANTHER" id="PTHR12474:SF0">
    <property type="entry name" value="SESTRIN HOMOLOG"/>
    <property type="match status" value="1"/>
</dbReference>
<dbReference type="EMBL" id="UZAM01013968">
    <property type="protein sequence ID" value="VDP31242.1"/>
    <property type="molecule type" value="Genomic_DNA"/>
</dbReference>
<gene>
    <name evidence="1" type="ORF">SBAD_LOCUS10363</name>
</gene>
<evidence type="ECO:0000313" key="3">
    <source>
        <dbReference type="WBParaSite" id="SBAD_0001072801-mRNA-1"/>
    </source>
</evidence>
<dbReference type="PANTHER" id="PTHR12474">
    <property type="entry name" value="P53 REGULATED PA26 NUCLEAR PROTEIN SESTRIN"/>
    <property type="match status" value="1"/>
</dbReference>
<dbReference type="Proteomes" id="UP000270296">
    <property type="component" value="Unassembled WGS sequence"/>
</dbReference>
<dbReference type="WBParaSite" id="SBAD_0001072801-mRNA-1">
    <property type="protein sequence ID" value="SBAD_0001072801-mRNA-1"/>
    <property type="gene ID" value="SBAD_0001072801"/>
</dbReference>
<dbReference type="InterPro" id="IPR006730">
    <property type="entry name" value="Sestrin"/>
</dbReference>
<reference evidence="1 2" key="2">
    <citation type="submission" date="2018-11" db="EMBL/GenBank/DDBJ databases">
        <authorList>
            <consortium name="Pathogen Informatics"/>
        </authorList>
    </citation>
    <scope>NUCLEOTIDE SEQUENCE [LARGE SCALE GENOMIC DNA]</scope>
</reference>